<sequence>MGKDGLFADHYERVLLPGVGHFPPREAPQATAQGILRLGSATAGARR</sequence>
<name>A0ABV1WDA7_9ACTN</name>
<keyword evidence="2" id="KW-1185">Reference proteome</keyword>
<dbReference type="EMBL" id="JBEPCU010000953">
    <property type="protein sequence ID" value="MER6982166.1"/>
    <property type="molecule type" value="Genomic_DNA"/>
</dbReference>
<evidence type="ECO:0008006" key="3">
    <source>
        <dbReference type="Google" id="ProtNLM"/>
    </source>
</evidence>
<dbReference type="RefSeq" id="WP_208640780.1">
    <property type="nucleotide sequence ID" value="NZ_MUBM01000209.1"/>
</dbReference>
<proteinExistence type="predicted"/>
<gene>
    <name evidence="1" type="ORF">ABT317_35650</name>
</gene>
<organism evidence="1 2">
    <name type="scientific">Streptomyces carpinensis</name>
    <dbReference type="NCBI Taxonomy" id="66369"/>
    <lineage>
        <taxon>Bacteria</taxon>
        <taxon>Bacillati</taxon>
        <taxon>Actinomycetota</taxon>
        <taxon>Actinomycetes</taxon>
        <taxon>Kitasatosporales</taxon>
        <taxon>Streptomycetaceae</taxon>
        <taxon>Streptomyces</taxon>
    </lineage>
</organism>
<evidence type="ECO:0000313" key="1">
    <source>
        <dbReference type="EMBL" id="MER6982166.1"/>
    </source>
</evidence>
<dbReference type="Proteomes" id="UP001458415">
    <property type="component" value="Unassembled WGS sequence"/>
</dbReference>
<protein>
    <recommendedName>
        <fullName evidence="3">Alpha/beta hydrolase</fullName>
    </recommendedName>
</protein>
<evidence type="ECO:0000313" key="2">
    <source>
        <dbReference type="Proteomes" id="UP001458415"/>
    </source>
</evidence>
<comment type="caution">
    <text evidence="1">The sequence shown here is derived from an EMBL/GenBank/DDBJ whole genome shotgun (WGS) entry which is preliminary data.</text>
</comment>
<accession>A0ABV1WDA7</accession>
<reference evidence="1 2" key="1">
    <citation type="submission" date="2024-06" db="EMBL/GenBank/DDBJ databases">
        <title>The Natural Products Discovery Center: Release of the First 8490 Sequenced Strains for Exploring Actinobacteria Biosynthetic Diversity.</title>
        <authorList>
            <person name="Kalkreuter E."/>
            <person name="Kautsar S.A."/>
            <person name="Yang D."/>
            <person name="Bader C.D."/>
            <person name="Teijaro C.N."/>
            <person name="Fluegel L."/>
            <person name="Davis C.M."/>
            <person name="Simpson J.R."/>
            <person name="Lauterbach L."/>
            <person name="Steele A.D."/>
            <person name="Gui C."/>
            <person name="Meng S."/>
            <person name="Li G."/>
            <person name="Viehrig K."/>
            <person name="Ye F."/>
            <person name="Su P."/>
            <person name="Kiefer A.F."/>
            <person name="Nichols A."/>
            <person name="Cepeda A.J."/>
            <person name="Yan W."/>
            <person name="Fan B."/>
            <person name="Jiang Y."/>
            <person name="Adhikari A."/>
            <person name="Zheng C.-J."/>
            <person name="Schuster L."/>
            <person name="Cowan T.M."/>
            <person name="Smanski M.J."/>
            <person name="Chevrette M.G."/>
            <person name="De Carvalho L.P.S."/>
            <person name="Shen B."/>
        </authorList>
    </citation>
    <scope>NUCLEOTIDE SEQUENCE [LARGE SCALE GENOMIC DNA]</scope>
    <source>
        <strain evidence="1 2">NPDC000634</strain>
    </source>
</reference>